<keyword evidence="2" id="KW-1133">Transmembrane helix</keyword>
<feature type="transmembrane region" description="Helical" evidence="2">
    <location>
        <begin position="90"/>
        <end position="112"/>
    </location>
</feature>
<keyword evidence="2" id="KW-0472">Membrane</keyword>
<evidence type="ECO:0000313" key="3">
    <source>
        <dbReference type="EMBL" id="ATY61432.1"/>
    </source>
</evidence>
<dbReference type="VEuPathDB" id="FungiDB:A9K55_008537"/>
<reference evidence="3 4" key="1">
    <citation type="journal article" date="2017" name="BMC Genomics">
        <title>Chromosome level assembly and secondary metabolite potential of the parasitic fungus Cordyceps militaris.</title>
        <authorList>
            <person name="Kramer G.J."/>
            <person name="Nodwell J.R."/>
        </authorList>
    </citation>
    <scope>NUCLEOTIDE SEQUENCE [LARGE SCALE GENOMIC DNA]</scope>
    <source>
        <strain evidence="3 4">ATCC 34164</strain>
    </source>
</reference>
<accession>A0A2H4SE88</accession>
<evidence type="ECO:0000256" key="1">
    <source>
        <dbReference type="SAM" id="MobiDB-lite"/>
    </source>
</evidence>
<feature type="compositionally biased region" description="Low complexity" evidence="1">
    <location>
        <begin position="305"/>
        <end position="316"/>
    </location>
</feature>
<name>A0A2H4SE88_CORMI</name>
<dbReference type="AlphaFoldDB" id="A0A2H4SE88"/>
<feature type="compositionally biased region" description="Polar residues" evidence="1">
    <location>
        <begin position="34"/>
        <end position="63"/>
    </location>
</feature>
<dbReference type="EMBL" id="CP023324">
    <property type="protein sequence ID" value="ATY61432.1"/>
    <property type="molecule type" value="Genomic_DNA"/>
</dbReference>
<feature type="transmembrane region" description="Helical" evidence="2">
    <location>
        <begin position="124"/>
        <end position="143"/>
    </location>
</feature>
<keyword evidence="2" id="KW-0812">Transmembrane</keyword>
<sequence>MATSDSASQKAILPFGIELQPVATRRVPAATKGPTVTSSTTEPLEASAATTRQDTGDSRSTGLSQASTVSYAYESFDRRSQLRRLLLRSLARWLVTVVLCASIYGVLLAYSAHDALPQRKKLEFNTLVIALTIALSLNITSSLKANAMDLQWWLLSLRRYKPREADLIMASEHFTTMLQLGWTTRHTLIQIFVVVFVTMNIGSQVALALLGITYNINPANKFAITRPGLVSIADLSDIQGTKVLSTPQKRQNLTEDVNSRRYSANVFGQVGLGFDEASVDLLPRPGTLYNPDLPQVYYSTSLPADSNDGSSGSSNNTTQETDVDPNAYSYTYVFFESTLANASYSNTMASNRSVTVTASCESFSVLVGGNGLSLNITVRLGAADEEAYLPVANGGSQILYLHDPASQANDTWSEVNAFEPSDTSPWYYVCQVAVGNVTNAVLPQHVMGTNFTRYVPPAIALQGYGSSADGLTNATTNYQFQSYPAQTYFGQPARGSGARMAALVSRCAANAVAASALSNTNIDAPGMTPQRAIQLEITKWRYVHIIVGLTVGVQLLIHLGAVLVANRVQVREQRGLSTASLLRPLLAGVGDRARMAMGKQIAKLIGKGVTVRYEPVGAGFDLCIYRDGTCERFTPDTLDR</sequence>
<feature type="region of interest" description="Disordered" evidence="1">
    <location>
        <begin position="26"/>
        <end position="63"/>
    </location>
</feature>
<feature type="transmembrane region" description="Helical" evidence="2">
    <location>
        <begin position="188"/>
        <end position="212"/>
    </location>
</feature>
<gene>
    <name evidence="3" type="ORF">A9K55_008537</name>
</gene>
<dbReference type="Proteomes" id="UP000323067">
    <property type="component" value="Chromosome vii"/>
</dbReference>
<evidence type="ECO:0000256" key="2">
    <source>
        <dbReference type="SAM" id="Phobius"/>
    </source>
</evidence>
<organism evidence="3 4">
    <name type="scientific">Cordyceps militaris</name>
    <name type="common">Caterpillar fungus</name>
    <name type="synonym">Clavaria militaris</name>
    <dbReference type="NCBI Taxonomy" id="73501"/>
    <lineage>
        <taxon>Eukaryota</taxon>
        <taxon>Fungi</taxon>
        <taxon>Dikarya</taxon>
        <taxon>Ascomycota</taxon>
        <taxon>Pezizomycotina</taxon>
        <taxon>Sordariomycetes</taxon>
        <taxon>Hypocreomycetidae</taxon>
        <taxon>Hypocreales</taxon>
        <taxon>Cordycipitaceae</taxon>
        <taxon>Cordyceps</taxon>
    </lineage>
</organism>
<feature type="transmembrane region" description="Helical" evidence="2">
    <location>
        <begin position="542"/>
        <end position="565"/>
    </location>
</feature>
<dbReference type="OrthoDB" id="3596604at2759"/>
<evidence type="ECO:0000313" key="4">
    <source>
        <dbReference type="Proteomes" id="UP000323067"/>
    </source>
</evidence>
<feature type="region of interest" description="Disordered" evidence="1">
    <location>
        <begin position="300"/>
        <end position="323"/>
    </location>
</feature>
<dbReference type="VEuPathDB" id="FungiDB:CCM_00934"/>
<protein>
    <submittedName>
        <fullName evidence="3">Uncharacterized protein</fullName>
    </submittedName>
</protein>
<proteinExistence type="predicted"/>